<dbReference type="STRING" id="1344416.A0A139AQN1"/>
<dbReference type="Pfam" id="PF05129">
    <property type="entry name" value="Zn_ribbon_Elf1"/>
    <property type="match status" value="1"/>
</dbReference>
<evidence type="ECO:0000256" key="3">
    <source>
        <dbReference type="ARBA" id="ARBA00009730"/>
    </source>
</evidence>
<dbReference type="GO" id="GO:0000993">
    <property type="term" value="F:RNA polymerase II complex binding"/>
    <property type="evidence" value="ECO:0007669"/>
    <property type="project" value="EnsemblFungi"/>
</dbReference>
<keyword evidence="7 10" id="KW-0805">Transcription regulation</keyword>
<evidence type="ECO:0000313" key="13">
    <source>
        <dbReference type="Proteomes" id="UP000070544"/>
    </source>
</evidence>
<keyword evidence="9 10" id="KW-0539">Nucleus</keyword>
<evidence type="ECO:0000313" key="12">
    <source>
        <dbReference type="EMBL" id="KXS18813.1"/>
    </source>
</evidence>
<dbReference type="FunFam" id="2.20.25.190:FF:000001">
    <property type="entry name" value="Transcription elongation factor 1 homolog"/>
    <property type="match status" value="1"/>
</dbReference>
<reference evidence="12 13" key="1">
    <citation type="journal article" date="2015" name="Genome Biol. Evol.">
        <title>Phylogenomic analyses indicate that early fungi evolved digesting cell walls of algal ancestors of land plants.</title>
        <authorList>
            <person name="Chang Y."/>
            <person name="Wang S."/>
            <person name="Sekimoto S."/>
            <person name="Aerts A.L."/>
            <person name="Choi C."/>
            <person name="Clum A."/>
            <person name="LaButti K.M."/>
            <person name="Lindquist E.A."/>
            <person name="Yee Ngan C."/>
            <person name="Ohm R.A."/>
            <person name="Salamov A.A."/>
            <person name="Grigoriev I.V."/>
            <person name="Spatafora J.W."/>
            <person name="Berbee M.L."/>
        </authorList>
    </citation>
    <scope>NUCLEOTIDE SEQUENCE [LARGE SCALE GENOMIC DNA]</scope>
    <source>
        <strain evidence="12 13">JEL478</strain>
    </source>
</reference>
<sequence length="116" mass="12960">MGKRRAKRKAPTRTKVVLDREFNCPFCNHEKSIDIKLDRPNKVATLTCRTCGVGWQTKITSLDENTDVYHKWIDSIEEINRDVAPEGVAGGAGRYAPARNARAVADDGRSDEEADD</sequence>
<keyword evidence="8 10" id="KW-0804">Transcription</keyword>
<accession>A0A139AQN1</accession>
<evidence type="ECO:0000256" key="10">
    <source>
        <dbReference type="RuleBase" id="RU364033"/>
    </source>
</evidence>
<dbReference type="Proteomes" id="UP000070544">
    <property type="component" value="Unassembled WGS sequence"/>
</dbReference>
<dbReference type="GO" id="GO:0045815">
    <property type="term" value="P:transcription initiation-coupled chromatin remodeling"/>
    <property type="evidence" value="ECO:0007669"/>
    <property type="project" value="EnsemblFungi"/>
</dbReference>
<dbReference type="PANTHER" id="PTHR20934:SF0">
    <property type="entry name" value="TRANSCRIPTION ELONGATION FACTOR 1 HOMOLOG"/>
    <property type="match status" value="1"/>
</dbReference>
<evidence type="ECO:0000256" key="9">
    <source>
        <dbReference type="ARBA" id="ARBA00023242"/>
    </source>
</evidence>
<dbReference type="Gene3D" id="2.20.25.190">
    <property type="match status" value="1"/>
</dbReference>
<dbReference type="AlphaFoldDB" id="A0A139AQN1"/>
<dbReference type="PANTHER" id="PTHR20934">
    <property type="entry name" value="TRANSCRIPTION ELONGATION FACTOR 1 HOMOLOG"/>
    <property type="match status" value="1"/>
</dbReference>
<organism evidence="12 13">
    <name type="scientific">Gonapodya prolifera (strain JEL478)</name>
    <name type="common">Monoblepharis prolifera</name>
    <dbReference type="NCBI Taxonomy" id="1344416"/>
    <lineage>
        <taxon>Eukaryota</taxon>
        <taxon>Fungi</taxon>
        <taxon>Fungi incertae sedis</taxon>
        <taxon>Chytridiomycota</taxon>
        <taxon>Chytridiomycota incertae sedis</taxon>
        <taxon>Monoblepharidomycetes</taxon>
        <taxon>Monoblepharidales</taxon>
        <taxon>Gonapodyaceae</taxon>
        <taxon>Gonapodya</taxon>
    </lineage>
</organism>
<evidence type="ECO:0000256" key="4">
    <source>
        <dbReference type="ARBA" id="ARBA00022723"/>
    </source>
</evidence>
<comment type="subcellular location">
    <subcellularLocation>
        <location evidence="2 10">Nucleus</location>
    </subcellularLocation>
</comment>
<feature type="region of interest" description="Disordered" evidence="11">
    <location>
        <begin position="89"/>
        <end position="116"/>
    </location>
</feature>
<dbReference type="EMBL" id="KQ965740">
    <property type="protein sequence ID" value="KXS18813.1"/>
    <property type="molecule type" value="Genomic_DNA"/>
</dbReference>
<proteinExistence type="inferred from homology"/>
<keyword evidence="6 10" id="KW-0862">Zinc</keyword>
<protein>
    <recommendedName>
        <fullName evidence="10">Transcription elongation factor 1 homolog</fullName>
    </recommendedName>
</protein>
<dbReference type="OrthoDB" id="445983at2759"/>
<dbReference type="InterPro" id="IPR038567">
    <property type="entry name" value="T_Elf1_sf"/>
</dbReference>
<evidence type="ECO:0000256" key="1">
    <source>
        <dbReference type="ARBA" id="ARBA00003357"/>
    </source>
</evidence>
<keyword evidence="5 10" id="KW-0863">Zinc-finger</keyword>
<evidence type="ECO:0000256" key="7">
    <source>
        <dbReference type="ARBA" id="ARBA00023015"/>
    </source>
</evidence>
<dbReference type="SUPFAM" id="SSF57783">
    <property type="entry name" value="Zinc beta-ribbon"/>
    <property type="match status" value="1"/>
</dbReference>
<dbReference type="OMA" id="CLDANKK"/>
<dbReference type="GO" id="GO:0006368">
    <property type="term" value="P:transcription elongation by RNA polymerase II"/>
    <property type="evidence" value="ECO:0007669"/>
    <property type="project" value="EnsemblFungi"/>
</dbReference>
<evidence type="ECO:0000256" key="2">
    <source>
        <dbReference type="ARBA" id="ARBA00004123"/>
    </source>
</evidence>
<dbReference type="InterPro" id="IPR007808">
    <property type="entry name" value="Elf1"/>
</dbReference>
<evidence type="ECO:0000256" key="8">
    <source>
        <dbReference type="ARBA" id="ARBA00023163"/>
    </source>
</evidence>
<comment type="similarity">
    <text evidence="3 10">Belongs to the ELOF1 family.</text>
</comment>
<comment type="function">
    <text evidence="1 10">Transcription elongation factor implicated in the maintenance of proper chromatin structure in actively transcribed regions.</text>
</comment>
<name>A0A139AQN1_GONPJ</name>
<evidence type="ECO:0000256" key="11">
    <source>
        <dbReference type="SAM" id="MobiDB-lite"/>
    </source>
</evidence>
<keyword evidence="13" id="KW-1185">Reference proteome</keyword>
<gene>
    <name evidence="12" type="ORF">M427DRAFT_67442</name>
</gene>
<evidence type="ECO:0000256" key="6">
    <source>
        <dbReference type="ARBA" id="ARBA00022833"/>
    </source>
</evidence>
<keyword evidence="4 10" id="KW-0479">Metal-binding</keyword>
<dbReference type="GO" id="GO:0008023">
    <property type="term" value="C:transcription elongation factor complex"/>
    <property type="evidence" value="ECO:0007669"/>
    <property type="project" value="EnsemblFungi"/>
</dbReference>
<evidence type="ECO:0000256" key="5">
    <source>
        <dbReference type="ARBA" id="ARBA00022771"/>
    </source>
</evidence>
<dbReference type="GO" id="GO:0008270">
    <property type="term" value="F:zinc ion binding"/>
    <property type="evidence" value="ECO:0007669"/>
    <property type="project" value="UniProtKB-KW"/>
</dbReference>